<feature type="binding site" evidence="5">
    <location>
        <position position="87"/>
    </location>
    <ligand>
        <name>Mg(2+)</name>
        <dbReference type="ChEBI" id="CHEBI:18420"/>
        <label>1</label>
        <note>catalytic</note>
    </ligand>
</feature>
<dbReference type="PANTHER" id="PTHR20854:SF4">
    <property type="entry name" value="INOSITOL-1-MONOPHOSPHATASE-RELATED"/>
    <property type="match status" value="1"/>
</dbReference>
<dbReference type="GO" id="GO:0008934">
    <property type="term" value="F:inositol monophosphate 1-phosphatase activity"/>
    <property type="evidence" value="ECO:0007669"/>
    <property type="project" value="InterPro"/>
</dbReference>
<evidence type="ECO:0000256" key="3">
    <source>
        <dbReference type="ARBA" id="ARBA00022723"/>
    </source>
</evidence>
<evidence type="ECO:0000256" key="2">
    <source>
        <dbReference type="ARBA" id="ARBA00001946"/>
    </source>
</evidence>
<dbReference type="PRINTS" id="PR00377">
    <property type="entry name" value="IMPHPHTASES"/>
</dbReference>
<reference evidence="7" key="1">
    <citation type="submission" date="2020-10" db="EMBL/GenBank/DDBJ databases">
        <authorList>
            <person name="Gilroy R."/>
        </authorList>
    </citation>
    <scope>NUCLEOTIDE SEQUENCE</scope>
    <source>
        <strain evidence="7">ChiSjej3B21-11622</strain>
    </source>
</reference>
<keyword evidence="3 5" id="KW-0479">Metal-binding</keyword>
<dbReference type="InterPro" id="IPR000760">
    <property type="entry name" value="Inositol_monophosphatase-like"/>
</dbReference>
<keyword evidence="6" id="KW-0378">Hydrolase</keyword>
<comment type="similarity">
    <text evidence="6">Belongs to the inositol monophosphatase superfamily.</text>
</comment>
<comment type="caution">
    <text evidence="7">The sequence shown here is derived from an EMBL/GenBank/DDBJ whole genome shotgun (WGS) entry which is preliminary data.</text>
</comment>
<organism evidence="7 8">
    <name type="scientific">Candidatus Limivivens merdigallinarum</name>
    <dbReference type="NCBI Taxonomy" id="2840859"/>
    <lineage>
        <taxon>Bacteria</taxon>
        <taxon>Bacillati</taxon>
        <taxon>Bacillota</taxon>
        <taxon>Clostridia</taxon>
        <taxon>Lachnospirales</taxon>
        <taxon>Lachnospiraceae</taxon>
        <taxon>Lachnospiraceae incertae sedis</taxon>
        <taxon>Candidatus Limivivens</taxon>
    </lineage>
</organism>
<dbReference type="PROSITE" id="PS00630">
    <property type="entry name" value="IMP_2"/>
    <property type="match status" value="1"/>
</dbReference>
<dbReference type="EC" id="3.1.3.25" evidence="6"/>
<dbReference type="SUPFAM" id="SSF56655">
    <property type="entry name" value="Carbohydrate phosphatase"/>
    <property type="match status" value="1"/>
</dbReference>
<evidence type="ECO:0000313" key="7">
    <source>
        <dbReference type="EMBL" id="HIQ97231.1"/>
    </source>
</evidence>
<feature type="binding site" evidence="5">
    <location>
        <position position="88"/>
    </location>
    <ligand>
        <name>Mg(2+)</name>
        <dbReference type="ChEBI" id="CHEBI:18420"/>
        <label>1</label>
        <note>catalytic</note>
    </ligand>
</feature>
<feature type="binding site" evidence="5">
    <location>
        <position position="85"/>
    </location>
    <ligand>
        <name>Mg(2+)</name>
        <dbReference type="ChEBI" id="CHEBI:18420"/>
        <label>1</label>
        <note>catalytic</note>
    </ligand>
</feature>
<evidence type="ECO:0000256" key="4">
    <source>
        <dbReference type="ARBA" id="ARBA00022842"/>
    </source>
</evidence>
<name>A0A9D0ZX94_9FIRM</name>
<comment type="catalytic activity">
    <reaction evidence="1 6">
        <text>a myo-inositol phosphate + H2O = myo-inositol + phosphate</text>
        <dbReference type="Rhea" id="RHEA:24056"/>
        <dbReference type="ChEBI" id="CHEBI:15377"/>
        <dbReference type="ChEBI" id="CHEBI:17268"/>
        <dbReference type="ChEBI" id="CHEBI:43474"/>
        <dbReference type="ChEBI" id="CHEBI:84139"/>
        <dbReference type="EC" id="3.1.3.25"/>
    </reaction>
</comment>
<evidence type="ECO:0000313" key="8">
    <source>
        <dbReference type="Proteomes" id="UP000886886"/>
    </source>
</evidence>
<evidence type="ECO:0000256" key="5">
    <source>
        <dbReference type="PIRSR" id="PIRSR600760-2"/>
    </source>
</evidence>
<dbReference type="EMBL" id="DVFT01000173">
    <property type="protein sequence ID" value="HIQ97231.1"/>
    <property type="molecule type" value="Genomic_DNA"/>
</dbReference>
<evidence type="ECO:0000256" key="1">
    <source>
        <dbReference type="ARBA" id="ARBA00001033"/>
    </source>
</evidence>
<reference evidence="7" key="2">
    <citation type="journal article" date="2021" name="PeerJ">
        <title>Extensive microbial diversity within the chicken gut microbiome revealed by metagenomics and culture.</title>
        <authorList>
            <person name="Gilroy R."/>
            <person name="Ravi A."/>
            <person name="Getino M."/>
            <person name="Pursley I."/>
            <person name="Horton D.L."/>
            <person name="Alikhan N.F."/>
            <person name="Baker D."/>
            <person name="Gharbi K."/>
            <person name="Hall N."/>
            <person name="Watson M."/>
            <person name="Adriaenssens E.M."/>
            <person name="Foster-Nyarko E."/>
            <person name="Jarju S."/>
            <person name="Secka A."/>
            <person name="Antonio M."/>
            <person name="Oren A."/>
            <person name="Chaudhuri R.R."/>
            <person name="La Ragione R."/>
            <person name="Hildebrand F."/>
            <person name="Pallen M.J."/>
        </authorList>
    </citation>
    <scope>NUCLEOTIDE SEQUENCE</scope>
    <source>
        <strain evidence="7">ChiSjej3B21-11622</strain>
    </source>
</reference>
<dbReference type="GO" id="GO:0007165">
    <property type="term" value="P:signal transduction"/>
    <property type="evidence" value="ECO:0007669"/>
    <property type="project" value="TreeGrafter"/>
</dbReference>
<dbReference type="Proteomes" id="UP000886886">
    <property type="component" value="Unassembled WGS sequence"/>
</dbReference>
<dbReference type="AlphaFoldDB" id="A0A9D0ZX94"/>
<dbReference type="GO" id="GO:0046872">
    <property type="term" value="F:metal ion binding"/>
    <property type="evidence" value="ECO:0007669"/>
    <property type="project" value="UniProtKB-KW"/>
</dbReference>
<dbReference type="GO" id="GO:0046854">
    <property type="term" value="P:phosphatidylinositol phosphate biosynthetic process"/>
    <property type="evidence" value="ECO:0007669"/>
    <property type="project" value="InterPro"/>
</dbReference>
<dbReference type="InterPro" id="IPR033942">
    <property type="entry name" value="IMPase"/>
</dbReference>
<dbReference type="Gene3D" id="3.30.540.10">
    <property type="entry name" value="Fructose-1,6-Bisphosphatase, subunit A, domain 1"/>
    <property type="match status" value="1"/>
</dbReference>
<feature type="binding site" evidence="5">
    <location>
        <position position="212"/>
    </location>
    <ligand>
        <name>Mg(2+)</name>
        <dbReference type="ChEBI" id="CHEBI:18420"/>
        <label>1</label>
        <note>catalytic</note>
    </ligand>
</feature>
<protein>
    <recommendedName>
        <fullName evidence="6">Inositol-1-monophosphatase</fullName>
        <ecNumber evidence="6">3.1.3.25</ecNumber>
    </recommendedName>
</protein>
<dbReference type="InterPro" id="IPR020550">
    <property type="entry name" value="Inositol_monophosphatase_CS"/>
</dbReference>
<dbReference type="Gene3D" id="3.40.190.80">
    <property type="match status" value="1"/>
</dbReference>
<keyword evidence="4 5" id="KW-0460">Magnesium</keyword>
<feature type="binding site" evidence="5">
    <location>
        <position position="67"/>
    </location>
    <ligand>
        <name>Mg(2+)</name>
        <dbReference type="ChEBI" id="CHEBI:18420"/>
        <label>1</label>
        <note>catalytic</note>
    </ligand>
</feature>
<comment type="cofactor">
    <cofactor evidence="2 5 6">
        <name>Mg(2+)</name>
        <dbReference type="ChEBI" id="CHEBI:18420"/>
    </cofactor>
</comment>
<dbReference type="Pfam" id="PF00459">
    <property type="entry name" value="Inositol_P"/>
    <property type="match status" value="1"/>
</dbReference>
<dbReference type="GO" id="GO:0006020">
    <property type="term" value="P:inositol metabolic process"/>
    <property type="evidence" value="ECO:0007669"/>
    <property type="project" value="TreeGrafter"/>
</dbReference>
<evidence type="ECO:0000256" key="6">
    <source>
        <dbReference type="RuleBase" id="RU364068"/>
    </source>
</evidence>
<sequence length="260" mass="28635">MELFAVFEEACEKVRQAGQKIRHADPKDGMKEKEGAFNFVTKYDTMVQEFLIRELGALLPEAGFVGEEGDCKKEKLSEGYVFIIDPIDGTTNFICGFPCSAISVALAVQGEVQFGIVYNPFREELFSAFRGKGAFLNGKRLTLSETKLEDGVACMDISPYNFELRDQAMEMAKKISYHCMDLRDIGSAALSICYIAAGRCNAYYSLKLCVWDYAAAALVLEEAGGRILKKDGERLRLETGVAVLAGAKGVLEKVLEVLGE</sequence>
<proteinExistence type="inferred from homology"/>
<dbReference type="CDD" id="cd01639">
    <property type="entry name" value="IMPase"/>
    <property type="match status" value="1"/>
</dbReference>
<gene>
    <name evidence="7" type="ORF">IAB26_11790</name>
</gene>
<dbReference type="PANTHER" id="PTHR20854">
    <property type="entry name" value="INOSITOL MONOPHOSPHATASE"/>
    <property type="match status" value="1"/>
</dbReference>
<accession>A0A9D0ZX94</accession>